<feature type="region of interest" description="Disordered" evidence="1">
    <location>
        <begin position="125"/>
        <end position="145"/>
    </location>
</feature>
<evidence type="ECO:0000313" key="3">
    <source>
        <dbReference type="Proteomes" id="UP001295794"/>
    </source>
</evidence>
<evidence type="ECO:0000313" key="2">
    <source>
        <dbReference type="EMBL" id="CAK5263765.1"/>
    </source>
</evidence>
<accession>A0AAD2GWC0</accession>
<dbReference type="AlphaFoldDB" id="A0AAD2GWC0"/>
<organism evidence="2 3">
    <name type="scientific">Mycena citricolor</name>
    <dbReference type="NCBI Taxonomy" id="2018698"/>
    <lineage>
        <taxon>Eukaryota</taxon>
        <taxon>Fungi</taxon>
        <taxon>Dikarya</taxon>
        <taxon>Basidiomycota</taxon>
        <taxon>Agaricomycotina</taxon>
        <taxon>Agaricomycetes</taxon>
        <taxon>Agaricomycetidae</taxon>
        <taxon>Agaricales</taxon>
        <taxon>Marasmiineae</taxon>
        <taxon>Mycenaceae</taxon>
        <taxon>Mycena</taxon>
    </lineage>
</organism>
<keyword evidence="3" id="KW-1185">Reference proteome</keyword>
<evidence type="ECO:0000256" key="1">
    <source>
        <dbReference type="SAM" id="MobiDB-lite"/>
    </source>
</evidence>
<dbReference type="Proteomes" id="UP001295794">
    <property type="component" value="Unassembled WGS sequence"/>
</dbReference>
<protein>
    <submittedName>
        <fullName evidence="2">Uncharacterized protein</fullName>
    </submittedName>
</protein>
<gene>
    <name evidence="2" type="ORF">MYCIT1_LOCUS3390</name>
</gene>
<proteinExistence type="predicted"/>
<name>A0AAD2GWC0_9AGAR</name>
<dbReference type="EMBL" id="CAVNYO010000044">
    <property type="protein sequence ID" value="CAK5263765.1"/>
    <property type="molecule type" value="Genomic_DNA"/>
</dbReference>
<comment type="caution">
    <text evidence="2">The sequence shown here is derived from an EMBL/GenBank/DDBJ whole genome shotgun (WGS) entry which is preliminary data.</text>
</comment>
<feature type="region of interest" description="Disordered" evidence="1">
    <location>
        <begin position="58"/>
        <end position="78"/>
    </location>
</feature>
<feature type="non-terminal residue" evidence="2">
    <location>
        <position position="180"/>
    </location>
</feature>
<sequence>LLAHPPPPPPFVSLCCRPSDRYCCRHRLRRPRRHHCPHSAQHRQIRSPIVRQATRHGLRRHQQVSSAALARHGRARRRTRLQHLSSDRRAVPLDCRRAEQFVFLVLRLSEGLSLFGSHVHHRERPVTTGGGFRTKPRRSASGRTWSPVGAACREATRSRKCSQSVACGYGCSFVAAGPKA</sequence>
<reference evidence="2" key="1">
    <citation type="submission" date="2023-11" db="EMBL/GenBank/DDBJ databases">
        <authorList>
            <person name="De Vega J J."/>
            <person name="De Vega J J."/>
        </authorList>
    </citation>
    <scope>NUCLEOTIDE SEQUENCE</scope>
</reference>